<dbReference type="InterPro" id="IPR005162">
    <property type="entry name" value="Retrotrans_gag_dom"/>
</dbReference>
<keyword evidence="1" id="KW-0479">Metal-binding</keyword>
<dbReference type="PANTHER" id="PTHR33194:SF4">
    <property type="entry name" value="CCHC-TYPE DOMAIN-CONTAINING PROTEIN"/>
    <property type="match status" value="1"/>
</dbReference>
<dbReference type="SUPFAM" id="SSF57756">
    <property type="entry name" value="Retrovirus zinc finger-like domains"/>
    <property type="match status" value="1"/>
</dbReference>
<evidence type="ECO:0000256" key="2">
    <source>
        <dbReference type="SAM" id="MobiDB-lite"/>
    </source>
</evidence>
<dbReference type="GO" id="GO:0008270">
    <property type="term" value="F:zinc ion binding"/>
    <property type="evidence" value="ECO:0007669"/>
    <property type="project" value="UniProtKB-KW"/>
</dbReference>
<name>A0AAQ4FJE1_AMBAM</name>
<dbReference type="GO" id="GO:0003676">
    <property type="term" value="F:nucleic acid binding"/>
    <property type="evidence" value="ECO:0007669"/>
    <property type="project" value="InterPro"/>
</dbReference>
<comment type="caution">
    <text evidence="4">The sequence shown here is derived from an EMBL/GenBank/DDBJ whole genome shotgun (WGS) entry which is preliminary data.</text>
</comment>
<evidence type="ECO:0000256" key="1">
    <source>
        <dbReference type="PROSITE-ProRule" id="PRU00047"/>
    </source>
</evidence>
<dbReference type="PANTHER" id="PTHR33194">
    <property type="entry name" value="ZINC KNUCKLE DOMAINCONTAINING PROTEIN"/>
    <property type="match status" value="1"/>
</dbReference>
<keyword evidence="5" id="KW-1185">Reference proteome</keyword>
<organism evidence="4 5">
    <name type="scientific">Amblyomma americanum</name>
    <name type="common">Lone star tick</name>
    <dbReference type="NCBI Taxonomy" id="6943"/>
    <lineage>
        <taxon>Eukaryota</taxon>
        <taxon>Metazoa</taxon>
        <taxon>Ecdysozoa</taxon>
        <taxon>Arthropoda</taxon>
        <taxon>Chelicerata</taxon>
        <taxon>Arachnida</taxon>
        <taxon>Acari</taxon>
        <taxon>Parasitiformes</taxon>
        <taxon>Ixodida</taxon>
        <taxon>Ixodoidea</taxon>
        <taxon>Ixodidae</taxon>
        <taxon>Amblyomminae</taxon>
        <taxon>Amblyomma</taxon>
    </lineage>
</organism>
<reference evidence="4 5" key="1">
    <citation type="journal article" date="2023" name="Arcadia Sci">
        <title>De novo assembly of a long-read Amblyomma americanum tick genome.</title>
        <authorList>
            <person name="Chou S."/>
            <person name="Poskanzer K.E."/>
            <person name="Rollins M."/>
            <person name="Thuy-Boun P.S."/>
        </authorList>
    </citation>
    <scope>NUCLEOTIDE SEQUENCE [LARGE SCALE GENOMIC DNA]</scope>
    <source>
        <strain evidence="4">F_SG_1</strain>
        <tissue evidence="4">Salivary glands</tissue>
    </source>
</reference>
<evidence type="ECO:0000313" key="5">
    <source>
        <dbReference type="Proteomes" id="UP001321473"/>
    </source>
</evidence>
<feature type="compositionally biased region" description="Polar residues" evidence="2">
    <location>
        <begin position="402"/>
        <end position="411"/>
    </location>
</feature>
<proteinExistence type="predicted"/>
<dbReference type="EMBL" id="JARKHS020002373">
    <property type="protein sequence ID" value="KAK8786811.1"/>
    <property type="molecule type" value="Genomic_DNA"/>
</dbReference>
<feature type="domain" description="CCHC-type" evidence="3">
    <location>
        <begin position="324"/>
        <end position="338"/>
    </location>
</feature>
<evidence type="ECO:0000259" key="3">
    <source>
        <dbReference type="PROSITE" id="PS50158"/>
    </source>
</evidence>
<dbReference type="Proteomes" id="UP001321473">
    <property type="component" value="Unassembled WGS sequence"/>
</dbReference>
<dbReference type="AlphaFoldDB" id="A0AAQ4FJE1"/>
<sequence>MATTTAARSDSATFIPASFVSLQNPRIPKPFHGGYSEDAQDWLDQFERVARFNGWDDSAKIRNVYFSLEDAARIWYENRETSLTTWQDFRRQLLETYTSSDRHEQAERELTARIQLPNENVAMYVEEVTRLCNRADPTMTEEKKLRHLMRGVKEQLFCGLVRSPPRTVAEFLSEAVLMERVLQQGYDFYDRQLNPISALHPLDAASGANTSSLRDIVRSVVREELQKLQEIFPVDSLTSAIREEVQQALRSPVAPVEPPPQPAAWPPATYADVLRRPAPVPCAPPYAPSVVAVHAEQPVPYWQARGQAPRKTDIWRAPDRRPLCYHCGEAGHIFRRCPYRPLGLRGLSAGSPRPRHAEQPQEFDEYVTRRRGSPPPPRRTSRSPSPRHPSPHQSGYGPGAQRGSSSPHREN</sequence>
<gene>
    <name evidence="4" type="ORF">V5799_023416</name>
</gene>
<protein>
    <recommendedName>
        <fullName evidence="3">CCHC-type domain-containing protein</fullName>
    </recommendedName>
</protein>
<dbReference type="Pfam" id="PF03732">
    <property type="entry name" value="Retrotrans_gag"/>
    <property type="match status" value="1"/>
</dbReference>
<evidence type="ECO:0000313" key="4">
    <source>
        <dbReference type="EMBL" id="KAK8786811.1"/>
    </source>
</evidence>
<feature type="region of interest" description="Disordered" evidence="2">
    <location>
        <begin position="348"/>
        <end position="411"/>
    </location>
</feature>
<keyword evidence="1" id="KW-0863">Zinc-finger</keyword>
<dbReference type="PROSITE" id="PS50158">
    <property type="entry name" value="ZF_CCHC"/>
    <property type="match status" value="1"/>
</dbReference>
<dbReference type="InterPro" id="IPR036875">
    <property type="entry name" value="Znf_CCHC_sf"/>
</dbReference>
<keyword evidence="1" id="KW-0862">Zinc</keyword>
<accession>A0AAQ4FJE1</accession>
<dbReference type="InterPro" id="IPR001878">
    <property type="entry name" value="Znf_CCHC"/>
</dbReference>